<comment type="subunit">
    <text evidence="10">Component of several multiprotein Golgi SNARE complexes.</text>
</comment>
<accession>A0ABR1BF56</accession>
<evidence type="ECO:0000256" key="10">
    <source>
        <dbReference type="PIRNR" id="PIRNR027109"/>
    </source>
</evidence>
<proteinExistence type="inferred from homology"/>
<dbReference type="InterPro" id="IPR023601">
    <property type="entry name" value="Golgi_SNAP_su1"/>
</dbReference>
<comment type="similarity">
    <text evidence="2 10">Belongs to the GOSR1 family.</text>
</comment>
<evidence type="ECO:0000256" key="8">
    <source>
        <dbReference type="ARBA" id="ARBA00023034"/>
    </source>
</evidence>
<evidence type="ECO:0000256" key="1">
    <source>
        <dbReference type="ARBA" id="ARBA00004409"/>
    </source>
</evidence>
<evidence type="ECO:0000256" key="2">
    <source>
        <dbReference type="ARBA" id="ARBA00008473"/>
    </source>
</evidence>
<dbReference type="PANTHER" id="PTHR21094">
    <property type="entry name" value="GOS-28 SNARE- RELATED"/>
    <property type="match status" value="1"/>
</dbReference>
<dbReference type="CDD" id="cd15864">
    <property type="entry name" value="SNARE_GS28"/>
    <property type="match status" value="1"/>
</dbReference>
<comment type="caution">
    <text evidence="12">The sequence shown here is derived from an EMBL/GenBank/DDBJ whole genome shotgun (WGS) entry which is preliminary data.</text>
</comment>
<dbReference type="PANTHER" id="PTHR21094:SF2">
    <property type="entry name" value="GOLGI SNAP RECEPTOR COMPLEX MEMBER 1"/>
    <property type="match status" value="1"/>
</dbReference>
<feature type="transmembrane region" description="Helical" evidence="11">
    <location>
        <begin position="217"/>
        <end position="235"/>
    </location>
</feature>
<comment type="subcellular location">
    <subcellularLocation>
        <location evidence="1">Golgi apparatus membrane</location>
        <topology evidence="1">Single-pass type IV membrane protein</topology>
    </subcellularLocation>
</comment>
<keyword evidence="13" id="KW-1185">Reference proteome</keyword>
<dbReference type="Pfam" id="PF12352">
    <property type="entry name" value="V-SNARE_C"/>
    <property type="match status" value="1"/>
</dbReference>
<evidence type="ECO:0000256" key="4">
    <source>
        <dbReference type="ARBA" id="ARBA00022448"/>
    </source>
</evidence>
<dbReference type="PIRSF" id="PIRSF027109">
    <property type="entry name" value="Golgi_SNARE"/>
    <property type="match status" value="1"/>
</dbReference>
<evidence type="ECO:0000256" key="3">
    <source>
        <dbReference type="ARBA" id="ARBA00015612"/>
    </source>
</evidence>
<evidence type="ECO:0000256" key="11">
    <source>
        <dbReference type="SAM" id="Phobius"/>
    </source>
</evidence>
<keyword evidence="5 11" id="KW-0812">Transmembrane</keyword>
<evidence type="ECO:0000256" key="6">
    <source>
        <dbReference type="ARBA" id="ARBA00022927"/>
    </source>
</evidence>
<evidence type="ECO:0000256" key="5">
    <source>
        <dbReference type="ARBA" id="ARBA00022692"/>
    </source>
</evidence>
<keyword evidence="10" id="KW-0931">ER-Golgi transport</keyword>
<evidence type="ECO:0000313" key="13">
    <source>
        <dbReference type="Proteomes" id="UP001359485"/>
    </source>
</evidence>
<keyword evidence="6 10" id="KW-0653">Protein transport</keyword>
<gene>
    <name evidence="12" type="ORF">RUM44_012371</name>
</gene>
<evidence type="ECO:0000256" key="9">
    <source>
        <dbReference type="ARBA" id="ARBA00023136"/>
    </source>
</evidence>
<keyword evidence="8 10" id="KW-0333">Golgi apparatus</keyword>
<dbReference type="EMBL" id="JAWJWF010000001">
    <property type="protein sequence ID" value="KAK6640674.1"/>
    <property type="molecule type" value="Genomic_DNA"/>
</dbReference>
<dbReference type="Proteomes" id="UP001359485">
    <property type="component" value="Unassembled WGS sequence"/>
</dbReference>
<comment type="function">
    <text evidence="10">Involved in transport from the ER to the Golgi apparatus as well as in intra-Golgi transport. It belongs to a super-family of proteins called t-SNAREs or soluble NSF (N-ethylmaleimide-sensitive factor) attachment protein receptor.</text>
</comment>
<reference evidence="12 13" key="1">
    <citation type="submission" date="2023-09" db="EMBL/GenBank/DDBJ databases">
        <title>Genomes of two closely related lineages of the louse Polyplax serrata with different host specificities.</title>
        <authorList>
            <person name="Martinu J."/>
            <person name="Tarabai H."/>
            <person name="Stefka J."/>
            <person name="Hypsa V."/>
        </authorList>
    </citation>
    <scope>NUCLEOTIDE SEQUENCE [LARGE SCALE GENOMIC DNA]</scope>
    <source>
        <strain evidence="12">98ZLc_SE</strain>
    </source>
</reference>
<name>A0ABR1BF56_POLSC</name>
<keyword evidence="7 11" id="KW-1133">Transmembrane helix</keyword>
<keyword evidence="4 10" id="KW-0813">Transport</keyword>
<sequence>MIGKPNVWEDLRKQARQLENEIDLKLVTFSKLGTGHLSSPKGDSDKEPLLGTDHSFESTAAEIQHLLNKLSAVSDKLSEVTSSSVSPTPPLLHTVQRHKEILQDYIQEFNKTQANYKARKEREDLLKSVRNDIDNYKVSNGLNRRMDLNLKENDHIRNSNNLVDEQISIAMETRDHLTSQRIIFKRFQTRINDLSNRFPLINSLIQRIHIRKRRDSIILGLVFVTCTVLLLLYAFH</sequence>
<protein>
    <recommendedName>
        <fullName evidence="3 10">Golgi SNAP receptor complex member 1</fullName>
    </recommendedName>
</protein>
<evidence type="ECO:0000313" key="12">
    <source>
        <dbReference type="EMBL" id="KAK6640674.1"/>
    </source>
</evidence>
<evidence type="ECO:0000256" key="7">
    <source>
        <dbReference type="ARBA" id="ARBA00022989"/>
    </source>
</evidence>
<organism evidence="12 13">
    <name type="scientific">Polyplax serrata</name>
    <name type="common">Common mouse louse</name>
    <dbReference type="NCBI Taxonomy" id="468196"/>
    <lineage>
        <taxon>Eukaryota</taxon>
        <taxon>Metazoa</taxon>
        <taxon>Ecdysozoa</taxon>
        <taxon>Arthropoda</taxon>
        <taxon>Hexapoda</taxon>
        <taxon>Insecta</taxon>
        <taxon>Pterygota</taxon>
        <taxon>Neoptera</taxon>
        <taxon>Paraneoptera</taxon>
        <taxon>Psocodea</taxon>
        <taxon>Troctomorpha</taxon>
        <taxon>Phthiraptera</taxon>
        <taxon>Anoplura</taxon>
        <taxon>Polyplacidae</taxon>
        <taxon>Polyplax</taxon>
    </lineage>
</organism>
<keyword evidence="9 10" id="KW-0472">Membrane</keyword>